<name>A0ABX7WVN5_9GAMM</name>
<dbReference type="SUPFAM" id="SSF103088">
    <property type="entry name" value="OmpA-like"/>
    <property type="match status" value="1"/>
</dbReference>
<comment type="subcellular location">
    <subcellularLocation>
        <location evidence="1">Cell outer membrane</location>
    </subcellularLocation>
</comment>
<accession>A0ABX7WVN5</accession>
<dbReference type="Proteomes" id="UP000672039">
    <property type="component" value="Chromosome"/>
</dbReference>
<evidence type="ECO:0000256" key="1">
    <source>
        <dbReference type="ARBA" id="ARBA00004442"/>
    </source>
</evidence>
<dbReference type="Gene3D" id="3.30.1330.60">
    <property type="entry name" value="OmpA-like domain"/>
    <property type="match status" value="1"/>
</dbReference>
<organism evidence="7 8">
    <name type="scientific">Thiothrix litoralis</name>
    <dbReference type="NCBI Taxonomy" id="2891210"/>
    <lineage>
        <taxon>Bacteria</taxon>
        <taxon>Pseudomonadati</taxon>
        <taxon>Pseudomonadota</taxon>
        <taxon>Gammaproteobacteria</taxon>
        <taxon>Thiotrichales</taxon>
        <taxon>Thiotrichaceae</taxon>
        <taxon>Thiothrix</taxon>
    </lineage>
</organism>
<feature type="domain" description="OmpA-like" evidence="6">
    <location>
        <begin position="215"/>
        <end position="332"/>
    </location>
</feature>
<evidence type="ECO:0000256" key="4">
    <source>
        <dbReference type="PROSITE-ProRule" id="PRU00473"/>
    </source>
</evidence>
<evidence type="ECO:0000313" key="7">
    <source>
        <dbReference type="EMBL" id="QTR47859.1"/>
    </source>
</evidence>
<dbReference type="InterPro" id="IPR050330">
    <property type="entry name" value="Bact_OuterMem_StrucFunc"/>
</dbReference>
<dbReference type="EMBL" id="CP072801">
    <property type="protein sequence ID" value="QTR47859.1"/>
    <property type="molecule type" value="Genomic_DNA"/>
</dbReference>
<evidence type="ECO:0000259" key="6">
    <source>
        <dbReference type="PROSITE" id="PS51123"/>
    </source>
</evidence>
<keyword evidence="8" id="KW-1185">Reference proteome</keyword>
<dbReference type="PRINTS" id="PR01023">
    <property type="entry name" value="NAFLGMOTY"/>
</dbReference>
<keyword evidence="2 4" id="KW-0472">Membrane</keyword>
<dbReference type="InterPro" id="IPR006665">
    <property type="entry name" value="OmpA-like"/>
</dbReference>
<dbReference type="InterPro" id="IPR006664">
    <property type="entry name" value="OMP_bac"/>
</dbReference>
<dbReference type="InterPro" id="IPR036737">
    <property type="entry name" value="OmpA-like_sf"/>
</dbReference>
<dbReference type="PRINTS" id="PR01021">
    <property type="entry name" value="OMPADOMAIN"/>
</dbReference>
<dbReference type="RefSeq" id="WP_210224095.1">
    <property type="nucleotide sequence ID" value="NZ_CP072801.1"/>
</dbReference>
<protein>
    <submittedName>
        <fullName evidence="7">OmpA family protein</fullName>
    </submittedName>
</protein>
<evidence type="ECO:0000256" key="5">
    <source>
        <dbReference type="SAM" id="MobiDB-lite"/>
    </source>
</evidence>
<dbReference type="Pfam" id="PF00691">
    <property type="entry name" value="OmpA"/>
    <property type="match status" value="1"/>
</dbReference>
<dbReference type="CDD" id="cd07185">
    <property type="entry name" value="OmpA_C-like"/>
    <property type="match status" value="1"/>
</dbReference>
<feature type="compositionally biased region" description="Low complexity" evidence="5">
    <location>
        <begin position="158"/>
        <end position="188"/>
    </location>
</feature>
<proteinExistence type="predicted"/>
<sequence>MKAKSLIVLLLAGIWGVGSWWWYTCKVKGFCEVDTTAAQMASGTAATGVTALASADADQTNQGGAQTGADEADKADAEQAKADADKADAEQAKADADKVDAEQAKTDADNAAAEQAKTDADNAAAEQAKADADKAATEQTQTGDADKAATEQAKADADNAAAEQAKADADNAAAEQAKADADNAAAEQAKADADKAAVEQAKADADKVTMETDSTTQGSDIGPATLTFPTGSANPKLADSTQAYFEKVAQFLKDNSSATVTIVGHTDSQGNPARNKALGLKRAEMLQKTLVDLGAPKDRVTASSQGADQPIADNNTEEGRKKNRRVVITPAK</sequence>
<feature type="compositionally biased region" description="Low complexity" evidence="5">
    <location>
        <begin position="109"/>
        <end position="127"/>
    </location>
</feature>
<keyword evidence="3" id="KW-0998">Cell outer membrane</keyword>
<feature type="region of interest" description="Disordered" evidence="5">
    <location>
        <begin position="296"/>
        <end position="332"/>
    </location>
</feature>
<gene>
    <name evidence="7" type="ORF">J9253_08065</name>
</gene>
<dbReference type="PROSITE" id="PS51123">
    <property type="entry name" value="OMPA_2"/>
    <property type="match status" value="1"/>
</dbReference>
<evidence type="ECO:0000313" key="8">
    <source>
        <dbReference type="Proteomes" id="UP000672039"/>
    </source>
</evidence>
<feature type="compositionally biased region" description="Basic and acidic residues" evidence="5">
    <location>
        <begin position="189"/>
        <end position="210"/>
    </location>
</feature>
<feature type="region of interest" description="Disordered" evidence="5">
    <location>
        <begin position="59"/>
        <end position="233"/>
    </location>
</feature>
<reference evidence="7 8" key="1">
    <citation type="submission" date="2021-04" db="EMBL/GenBank/DDBJ databases">
        <title>Genomics, taxonomy and metabolism of representatives of sulfur bacteria of the genus Thiothrix: Thiothrix fructosivorans QT, Thiothrix unzii A1T and three new species, Thiothrix subterranea sp. nov., Thiothrix litoralis sp. nov. and 'Candidatus Thiothrix anitrata' sp. nov.</title>
        <authorList>
            <person name="Ravin N.V."/>
            <person name="Smolyakov D."/>
            <person name="Rudenko T.S."/>
            <person name="Mardanov A.V."/>
            <person name="Beletsky A.V."/>
            <person name="Markov N.D."/>
            <person name="Fomenkov A.I."/>
            <person name="Roberts R.J."/>
            <person name="Karnachuk O.V."/>
            <person name="Novikov A."/>
            <person name="Grabovich M.Y."/>
        </authorList>
    </citation>
    <scope>NUCLEOTIDE SEQUENCE [LARGE SCALE GENOMIC DNA]</scope>
    <source>
        <strain evidence="7 8">AS</strain>
    </source>
</reference>
<dbReference type="PANTHER" id="PTHR30329">
    <property type="entry name" value="STATOR ELEMENT OF FLAGELLAR MOTOR COMPLEX"/>
    <property type="match status" value="1"/>
</dbReference>
<dbReference type="PANTHER" id="PTHR30329:SF21">
    <property type="entry name" value="LIPOPROTEIN YIAD-RELATED"/>
    <property type="match status" value="1"/>
</dbReference>
<evidence type="ECO:0000256" key="2">
    <source>
        <dbReference type="ARBA" id="ARBA00023136"/>
    </source>
</evidence>
<feature type="compositionally biased region" description="Basic and acidic residues" evidence="5">
    <location>
        <begin position="144"/>
        <end position="157"/>
    </location>
</feature>
<evidence type="ECO:0000256" key="3">
    <source>
        <dbReference type="ARBA" id="ARBA00023237"/>
    </source>
</evidence>
<feature type="compositionally biased region" description="Basic and acidic residues" evidence="5">
    <location>
        <begin position="71"/>
        <end position="108"/>
    </location>
</feature>